<protein>
    <submittedName>
        <fullName evidence="10">23S rRNA methyltransferase</fullName>
    </submittedName>
</protein>
<feature type="binding site" evidence="7">
    <location>
        <position position="141"/>
    </location>
    <ligand>
        <name>S-adenosyl-L-methionine</name>
        <dbReference type="ChEBI" id="CHEBI:59789"/>
    </ligand>
</feature>
<keyword evidence="3 7" id="KW-0489">Methyltransferase</keyword>
<dbReference type="Gene3D" id="3.30.70.1170">
    <property type="entry name" value="Sun protein, domain 3"/>
    <property type="match status" value="1"/>
</dbReference>
<name>A0A829LYX4_LIMFE</name>
<feature type="domain" description="SAM-dependent MTase RsmB/NOP-type" evidence="9">
    <location>
        <begin position="19"/>
        <end position="308"/>
    </location>
</feature>
<dbReference type="EMBL" id="AYHA01000103">
    <property type="protein sequence ID" value="ESS01332.1"/>
    <property type="molecule type" value="Genomic_DNA"/>
</dbReference>
<proteinExistence type="inferred from homology"/>
<keyword evidence="4 7" id="KW-0808">Transferase</keyword>
<sequence>MKRMSKENEETIVQLPTAFIEKYQRLLKEEAPAFLAALTSGTVQSGFRANPLKPGQPIATIEAAAGQSPYVTNGYLGKVDGHSLDHVTGWVYSQEPSAMLVGEFADPQPGERVLDLCAAPGGKSTHLIAKMNDEGLLVANEIFKNRAQVLAENLERWGAKHVVVANESPDQLEKQFPAFFDRILVDAPCSGEGMFRKEPAGIEYWNEDYPAECANRQRHILTSALKMLKPGGTLVYSTCTFAPEEDEQMAAWLLNNYDLTMVELEKVPGMDAGRPEWADGNPELTKALRLFPHHFKGEGHFIAKFVKNGEEPVLPTKKNKKKKGRGQRSKFAPTKEQQALWQDFQTRVLPNYEAGQLVVFGDYLYDLPVGMPAIDQMSLIRPGLQLGVFKKNRFEPALALALATKPATCTQVVEVDEPAWRTYVHGDTLTIQDAPKNGWYLVECDQHAAGWGKLVNGTLKNFFPKGLRF</sequence>
<dbReference type="InterPro" id="IPR031340">
    <property type="entry name" value="RsmF_methylt_CI"/>
</dbReference>
<accession>A0A829LYX4</accession>
<dbReference type="PANTHER" id="PTHR22807">
    <property type="entry name" value="NOP2 YEAST -RELATED NOL1/NOP2/FMU SUN DOMAIN-CONTAINING"/>
    <property type="match status" value="1"/>
</dbReference>
<dbReference type="InterPro" id="IPR023267">
    <property type="entry name" value="RCMT"/>
</dbReference>
<dbReference type="PANTHER" id="PTHR22807:SF30">
    <property type="entry name" value="28S RRNA (CYTOSINE(4447)-C(5))-METHYLTRANSFERASE-RELATED"/>
    <property type="match status" value="1"/>
</dbReference>
<dbReference type="PROSITE" id="PS01153">
    <property type="entry name" value="NOL1_NOP2_SUN"/>
    <property type="match status" value="1"/>
</dbReference>
<evidence type="ECO:0000256" key="5">
    <source>
        <dbReference type="ARBA" id="ARBA00022691"/>
    </source>
</evidence>
<dbReference type="InterPro" id="IPR029063">
    <property type="entry name" value="SAM-dependent_MTases_sf"/>
</dbReference>
<keyword evidence="2" id="KW-0963">Cytoplasm</keyword>
<dbReference type="GO" id="GO:0001510">
    <property type="term" value="P:RNA methylation"/>
    <property type="evidence" value="ECO:0007669"/>
    <property type="project" value="InterPro"/>
</dbReference>
<evidence type="ECO:0000256" key="6">
    <source>
        <dbReference type="ARBA" id="ARBA00022884"/>
    </source>
</evidence>
<dbReference type="Pfam" id="PF01189">
    <property type="entry name" value="Methyltr_RsmB-F"/>
    <property type="match status" value="1"/>
</dbReference>
<dbReference type="GO" id="GO:0008173">
    <property type="term" value="F:RNA methyltransferase activity"/>
    <property type="evidence" value="ECO:0007669"/>
    <property type="project" value="InterPro"/>
</dbReference>
<dbReference type="Pfam" id="PF13636">
    <property type="entry name" value="Methyltranf_PUA"/>
    <property type="match status" value="1"/>
</dbReference>
<evidence type="ECO:0000313" key="11">
    <source>
        <dbReference type="Proteomes" id="UP000018412"/>
    </source>
</evidence>
<evidence type="ECO:0000256" key="4">
    <source>
        <dbReference type="ARBA" id="ARBA00022679"/>
    </source>
</evidence>
<comment type="caution">
    <text evidence="10">The sequence shown here is derived from an EMBL/GenBank/DDBJ whole genome shotgun (WGS) entry which is preliminary data.</text>
</comment>
<dbReference type="Gene3D" id="2.30.130.60">
    <property type="match status" value="1"/>
</dbReference>
<feature type="binding site" evidence="7">
    <location>
        <position position="186"/>
    </location>
    <ligand>
        <name>S-adenosyl-L-methionine</name>
        <dbReference type="ChEBI" id="CHEBI:59789"/>
    </ligand>
</feature>
<dbReference type="InterPro" id="IPR027391">
    <property type="entry name" value="Nol1_Nop2_Fmu_2"/>
</dbReference>
<evidence type="ECO:0000256" key="8">
    <source>
        <dbReference type="SAM" id="MobiDB-lite"/>
    </source>
</evidence>
<gene>
    <name evidence="10" type="ORF">NB22_05210</name>
</gene>
<comment type="caution">
    <text evidence="7">Lacks conserved residue(s) required for the propagation of feature annotation.</text>
</comment>
<dbReference type="Pfam" id="PF17126">
    <property type="entry name" value="RsmF_methylt_CI"/>
    <property type="match status" value="1"/>
</dbReference>
<evidence type="ECO:0000256" key="2">
    <source>
        <dbReference type="ARBA" id="ARBA00022490"/>
    </source>
</evidence>
<feature type="binding site" evidence="7">
    <location>
        <begin position="117"/>
        <end position="123"/>
    </location>
    <ligand>
        <name>S-adenosyl-L-methionine</name>
        <dbReference type="ChEBI" id="CHEBI:59789"/>
    </ligand>
</feature>
<organism evidence="10 11">
    <name type="scientific">Limosilactobacillus fermentum NB-22</name>
    <dbReference type="NCBI Taxonomy" id="1408443"/>
    <lineage>
        <taxon>Bacteria</taxon>
        <taxon>Bacillati</taxon>
        <taxon>Bacillota</taxon>
        <taxon>Bacilli</taxon>
        <taxon>Lactobacillales</taxon>
        <taxon>Lactobacillaceae</taxon>
        <taxon>Limosilactobacillus</taxon>
    </lineage>
</organism>
<evidence type="ECO:0000256" key="7">
    <source>
        <dbReference type="PROSITE-ProRule" id="PRU01023"/>
    </source>
</evidence>
<dbReference type="Gene3D" id="3.40.50.150">
    <property type="entry name" value="Vaccinia Virus protein VP39"/>
    <property type="match status" value="1"/>
</dbReference>
<dbReference type="InterPro" id="IPR049560">
    <property type="entry name" value="MeTrfase_RsmB-F_NOP2_cat"/>
</dbReference>
<keyword evidence="6 7" id="KW-0694">RNA-binding</keyword>
<dbReference type="Pfam" id="PF17125">
    <property type="entry name" value="Methyltr_RsmF_N"/>
    <property type="match status" value="1"/>
</dbReference>
<feature type="active site" description="Nucleophile" evidence="7">
    <location>
        <position position="239"/>
    </location>
</feature>
<dbReference type="InterPro" id="IPR001678">
    <property type="entry name" value="MeTrfase_RsmB-F_NOP2_dom"/>
</dbReference>
<evidence type="ECO:0000259" key="9">
    <source>
        <dbReference type="PROSITE" id="PS51686"/>
    </source>
</evidence>
<evidence type="ECO:0000256" key="1">
    <source>
        <dbReference type="ARBA" id="ARBA00007494"/>
    </source>
</evidence>
<dbReference type="CDD" id="cd02440">
    <property type="entry name" value="AdoMet_MTases"/>
    <property type="match status" value="1"/>
</dbReference>
<dbReference type="InterPro" id="IPR031341">
    <property type="entry name" value="Methyltr_RsmF_N"/>
</dbReference>
<dbReference type="InterPro" id="IPR018314">
    <property type="entry name" value="RsmB/NOL1/NOP2-like_CS"/>
</dbReference>
<keyword evidence="5 7" id="KW-0949">S-adenosyl-L-methionine</keyword>
<dbReference type="AlphaFoldDB" id="A0A829LYX4"/>
<dbReference type="Proteomes" id="UP000018412">
    <property type="component" value="Unassembled WGS sequence"/>
</dbReference>
<evidence type="ECO:0000313" key="10">
    <source>
        <dbReference type="EMBL" id="ESS01332.1"/>
    </source>
</evidence>
<dbReference type="GO" id="GO:0003723">
    <property type="term" value="F:RNA binding"/>
    <property type="evidence" value="ECO:0007669"/>
    <property type="project" value="UniProtKB-UniRule"/>
</dbReference>
<dbReference type="CDD" id="cd21147">
    <property type="entry name" value="RsmF_methylt_CTD1"/>
    <property type="match status" value="1"/>
</dbReference>
<dbReference type="PROSITE" id="PS51686">
    <property type="entry name" value="SAM_MT_RSMB_NOP"/>
    <property type="match status" value="1"/>
</dbReference>
<dbReference type="SUPFAM" id="SSF53335">
    <property type="entry name" value="S-adenosyl-L-methionine-dependent methyltransferases"/>
    <property type="match status" value="1"/>
</dbReference>
<feature type="region of interest" description="Disordered" evidence="8">
    <location>
        <begin position="313"/>
        <end position="335"/>
    </location>
</feature>
<feature type="compositionally biased region" description="Basic residues" evidence="8">
    <location>
        <begin position="317"/>
        <end position="328"/>
    </location>
</feature>
<comment type="similarity">
    <text evidence="1 7">Belongs to the class I-like SAM-binding methyltransferase superfamily. RsmB/NOP family.</text>
</comment>
<reference evidence="11" key="1">
    <citation type="submission" date="2013-10" db="EMBL/GenBank/DDBJ databases">
        <title>Draft genome sequence of Lactobacillus fermentum NB-22.</title>
        <authorList>
            <person name="Chaplin A.V."/>
            <person name="Shkoporov A.N."/>
            <person name="Khokhlova E.V."/>
            <person name="Efimov B.A."/>
            <person name="Kafarskaia L.I."/>
        </authorList>
    </citation>
    <scope>NUCLEOTIDE SEQUENCE [LARGE SCALE GENOMIC DNA]</scope>
    <source>
        <strain evidence="11">NB-22</strain>
    </source>
</reference>
<reference evidence="10 11" key="2">
    <citation type="journal article" date="2015" name="Genome Announc.">
        <title>Draft Genome Sequence of Lactobacillus fermentum NB-22.</title>
        <authorList>
            <person name="Chaplin A.V."/>
            <person name="Shkoporov A.N."/>
            <person name="Efimov B.A."/>
            <person name="Pikina A.P."/>
            <person name="Borisova O.Y."/>
            <person name="Gladko I.A."/>
            <person name="Postnikova E.A."/>
            <person name="Lordkipanidze A.E."/>
            <person name="Kafarskaia L.I."/>
        </authorList>
    </citation>
    <scope>NUCLEOTIDE SEQUENCE [LARGE SCALE GENOMIC DNA]</scope>
    <source>
        <strain evidence="10 11">NB-22</strain>
    </source>
</reference>
<evidence type="ECO:0000256" key="3">
    <source>
        <dbReference type="ARBA" id="ARBA00022603"/>
    </source>
</evidence>
<dbReference type="PRINTS" id="PR02008">
    <property type="entry name" value="RCMTFAMILY"/>
</dbReference>